<protein>
    <submittedName>
        <fullName evidence="3">Uncharacterized protein</fullName>
    </submittedName>
</protein>
<keyword evidence="1" id="KW-0175">Coiled coil</keyword>
<dbReference type="KEGG" id="abc:ACICU_02158"/>
<dbReference type="AlphaFoldDB" id="A0A7U3Y0U6"/>
<dbReference type="EMBL" id="CP000863">
    <property type="protein sequence ID" value="ACC57470.1"/>
    <property type="molecule type" value="Genomic_DNA"/>
</dbReference>
<accession>A0A7U3Y0U6</accession>
<evidence type="ECO:0000256" key="1">
    <source>
        <dbReference type="SAM" id="Coils"/>
    </source>
</evidence>
<reference evidence="3 4" key="1">
    <citation type="journal article" date="2008" name="Antimicrob. Agents Chemother.">
        <title>Whole-genome pyrosequencing of an epidemic multidrug-resistant Acinetobacter baumannii strain belonging to the European clone II group.</title>
        <authorList>
            <person name="Iacono M."/>
            <person name="Villa L."/>
            <person name="Fortini D."/>
            <person name="Bordoni R."/>
            <person name="Imperi F."/>
            <person name="Bonnal R.J."/>
            <person name="Sicheritz-Ponten T."/>
            <person name="De Bellis G."/>
            <person name="Visca P."/>
            <person name="Cassone A."/>
            <person name="Carattoli A."/>
        </authorList>
    </citation>
    <scope>NUCLEOTIDE SEQUENCE [LARGE SCALE GENOMIC DNA]</scope>
    <source>
        <strain evidence="3 4">ACICU</strain>
    </source>
</reference>
<evidence type="ECO:0000256" key="2">
    <source>
        <dbReference type="SAM" id="MobiDB-lite"/>
    </source>
</evidence>
<feature type="coiled-coil region" evidence="1">
    <location>
        <begin position="38"/>
        <end position="93"/>
    </location>
</feature>
<feature type="region of interest" description="Disordered" evidence="2">
    <location>
        <begin position="279"/>
        <end position="298"/>
    </location>
</feature>
<organism evidence="3 4">
    <name type="scientific">Acinetobacter baumannii (strain ACICU)</name>
    <dbReference type="NCBI Taxonomy" id="405416"/>
    <lineage>
        <taxon>Bacteria</taxon>
        <taxon>Pseudomonadati</taxon>
        <taxon>Pseudomonadota</taxon>
        <taxon>Gammaproteobacteria</taxon>
        <taxon>Moraxellales</taxon>
        <taxon>Moraxellaceae</taxon>
        <taxon>Acinetobacter</taxon>
        <taxon>Acinetobacter calcoaceticus/baumannii complex</taxon>
    </lineage>
</organism>
<dbReference type="Proteomes" id="UP000008839">
    <property type="component" value="Chromosome"/>
</dbReference>
<gene>
    <name evidence="3" type="ordered locus">ACICU_02158</name>
</gene>
<name>A0A7U3Y0U6_ACIBC</name>
<sequence>MNNRDITAAIQPNQGEGISIPVLAGRIMKLINQNSNRFKRLQSKKAEKAKALADAELRLEQKQSQLNSLSAEISNLLNELDQLQNTLLTKQSEENEGIIKENSLDNELPDSISDEEAERLKADLKRLNADPEWAGEDGLRYQAFFERINKALEGDSDAVVWAREWISELDDQALAQQQAELEAKKLIDAENEAKQKRDEEVLAARAAGIAENKMMQAWLDTLENPEDSNNIDFMAWVSDRRGEFLKNWNGAEGSPEYLTAFYEYSRAWADEHLADRLSNKEPAQNSDNDESKELNAPTEVEDLQPITTNDEGNQLYRSVIEGQVKVNLELLEQIRDEAEKDLNDPLLIPAVTELLNQVQKMEAENI</sequence>
<evidence type="ECO:0000313" key="3">
    <source>
        <dbReference type="EMBL" id="ACC57470.1"/>
    </source>
</evidence>
<evidence type="ECO:0000313" key="4">
    <source>
        <dbReference type="Proteomes" id="UP000008839"/>
    </source>
</evidence>
<proteinExistence type="predicted"/>